<sequence length="319" mass="36738">MKDAANENLKRVYRAELATEQAAKALEAKEDRSFEEVRDGYSSLLKAYSKLLRETMIMTRLSDRSQHKLIKLQEELRHQNEVIKAKEGKLLELNRQLMEASVTDSLTGLKNRRFLTSFLTSELERLKRLYDRPYEKKDRVEGTLLFVLVDIDHFKRINDAYGHPAGDEVLRQFADIIEACCRTSDFAVRWGGEEFLLVCRDSHRGLGRLMAERLRENVLNHVFKLNDHLEIHCTCSIGFSYFPVTYRENRFLGLEEVVNLADQALYVAKKSGRNAWVGVIPNPSYAALGDEVPLELEMLRQLGYLDLITSLESPAQLVL</sequence>
<dbReference type="PROSITE" id="PS50887">
    <property type="entry name" value="GGDEF"/>
    <property type="match status" value="1"/>
</dbReference>
<comment type="caution">
    <text evidence="5">The sequence shown here is derived from an EMBL/GenBank/DDBJ whole genome shotgun (WGS) entry which is preliminary data.</text>
</comment>
<evidence type="ECO:0000256" key="1">
    <source>
        <dbReference type="ARBA" id="ARBA00012528"/>
    </source>
</evidence>
<dbReference type="InterPro" id="IPR043128">
    <property type="entry name" value="Rev_trsase/Diguanyl_cyclase"/>
</dbReference>
<dbReference type="FunFam" id="3.30.70.270:FF:000001">
    <property type="entry name" value="Diguanylate cyclase domain protein"/>
    <property type="match status" value="1"/>
</dbReference>
<dbReference type="EC" id="2.7.7.65" evidence="1"/>
<protein>
    <recommendedName>
        <fullName evidence="1">diguanylate cyclase</fullName>
        <ecNumber evidence="1">2.7.7.65</ecNumber>
    </recommendedName>
</protein>
<evidence type="ECO:0000256" key="3">
    <source>
        <dbReference type="SAM" id="Coils"/>
    </source>
</evidence>
<dbReference type="Pfam" id="PF00990">
    <property type="entry name" value="GGDEF"/>
    <property type="match status" value="1"/>
</dbReference>
<organism evidence="5 6">
    <name type="scientific">Acanthopleuribacter pedis</name>
    <dbReference type="NCBI Taxonomy" id="442870"/>
    <lineage>
        <taxon>Bacteria</taxon>
        <taxon>Pseudomonadati</taxon>
        <taxon>Acidobacteriota</taxon>
        <taxon>Holophagae</taxon>
        <taxon>Acanthopleuribacterales</taxon>
        <taxon>Acanthopleuribacteraceae</taxon>
        <taxon>Acanthopleuribacter</taxon>
    </lineage>
</organism>
<feature type="coiled-coil region" evidence="3">
    <location>
        <begin position="69"/>
        <end position="96"/>
    </location>
</feature>
<evidence type="ECO:0000256" key="2">
    <source>
        <dbReference type="ARBA" id="ARBA00034247"/>
    </source>
</evidence>
<dbReference type="EMBL" id="JAFREP010000026">
    <property type="protein sequence ID" value="MBO1321646.1"/>
    <property type="molecule type" value="Genomic_DNA"/>
</dbReference>
<dbReference type="RefSeq" id="WP_207861619.1">
    <property type="nucleotide sequence ID" value="NZ_JAFREP010000026.1"/>
</dbReference>
<accession>A0A8J7QA70</accession>
<reference evidence="5" key="1">
    <citation type="submission" date="2021-03" db="EMBL/GenBank/DDBJ databases">
        <authorList>
            <person name="Wang G."/>
        </authorList>
    </citation>
    <scope>NUCLEOTIDE SEQUENCE</scope>
    <source>
        <strain evidence="5">KCTC 12899</strain>
    </source>
</reference>
<dbReference type="Proteomes" id="UP000664417">
    <property type="component" value="Unassembled WGS sequence"/>
</dbReference>
<dbReference type="InterPro" id="IPR050469">
    <property type="entry name" value="Diguanylate_Cyclase"/>
</dbReference>
<dbReference type="AlphaFoldDB" id="A0A8J7QA70"/>
<evidence type="ECO:0000259" key="4">
    <source>
        <dbReference type="PROSITE" id="PS50887"/>
    </source>
</evidence>
<feature type="domain" description="GGDEF" evidence="4">
    <location>
        <begin position="142"/>
        <end position="281"/>
    </location>
</feature>
<dbReference type="InterPro" id="IPR029787">
    <property type="entry name" value="Nucleotide_cyclase"/>
</dbReference>
<dbReference type="Gene3D" id="3.30.70.270">
    <property type="match status" value="1"/>
</dbReference>
<keyword evidence="3" id="KW-0175">Coiled coil</keyword>
<comment type="catalytic activity">
    <reaction evidence="2">
        <text>2 GTP = 3',3'-c-di-GMP + 2 diphosphate</text>
        <dbReference type="Rhea" id="RHEA:24898"/>
        <dbReference type="ChEBI" id="CHEBI:33019"/>
        <dbReference type="ChEBI" id="CHEBI:37565"/>
        <dbReference type="ChEBI" id="CHEBI:58805"/>
        <dbReference type="EC" id="2.7.7.65"/>
    </reaction>
</comment>
<evidence type="ECO:0000313" key="6">
    <source>
        <dbReference type="Proteomes" id="UP000664417"/>
    </source>
</evidence>
<dbReference type="GO" id="GO:0052621">
    <property type="term" value="F:diguanylate cyclase activity"/>
    <property type="evidence" value="ECO:0007669"/>
    <property type="project" value="UniProtKB-EC"/>
</dbReference>
<dbReference type="PANTHER" id="PTHR45138:SF9">
    <property type="entry name" value="DIGUANYLATE CYCLASE DGCM-RELATED"/>
    <property type="match status" value="1"/>
</dbReference>
<dbReference type="SMART" id="SM00267">
    <property type="entry name" value="GGDEF"/>
    <property type="match status" value="1"/>
</dbReference>
<dbReference type="CDD" id="cd01949">
    <property type="entry name" value="GGDEF"/>
    <property type="match status" value="1"/>
</dbReference>
<keyword evidence="6" id="KW-1185">Reference proteome</keyword>
<dbReference type="SUPFAM" id="SSF55073">
    <property type="entry name" value="Nucleotide cyclase"/>
    <property type="match status" value="1"/>
</dbReference>
<name>A0A8J7QA70_9BACT</name>
<dbReference type="PANTHER" id="PTHR45138">
    <property type="entry name" value="REGULATORY COMPONENTS OF SENSORY TRANSDUCTION SYSTEM"/>
    <property type="match status" value="1"/>
</dbReference>
<dbReference type="InterPro" id="IPR000160">
    <property type="entry name" value="GGDEF_dom"/>
</dbReference>
<dbReference type="NCBIfam" id="TIGR00254">
    <property type="entry name" value="GGDEF"/>
    <property type="match status" value="1"/>
</dbReference>
<proteinExistence type="predicted"/>
<evidence type="ECO:0000313" key="5">
    <source>
        <dbReference type="EMBL" id="MBO1321646.1"/>
    </source>
</evidence>
<gene>
    <name evidence="5" type="ORF">J3U88_24420</name>
</gene>